<evidence type="ECO:0000313" key="3">
    <source>
        <dbReference type="Proteomes" id="UP000321805"/>
    </source>
</evidence>
<dbReference type="OrthoDB" id="9799383at2"/>
<keyword evidence="1" id="KW-0472">Membrane</keyword>
<evidence type="ECO:0000256" key="1">
    <source>
        <dbReference type="SAM" id="Phobius"/>
    </source>
</evidence>
<evidence type="ECO:0000313" key="2">
    <source>
        <dbReference type="EMBL" id="QEC48244.1"/>
    </source>
</evidence>
<dbReference type="RefSeq" id="WP_146919565.1">
    <property type="nucleotide sequence ID" value="NZ_CP042430.1"/>
</dbReference>
<dbReference type="AlphaFoldDB" id="A0A5B8U570"/>
<dbReference type="Proteomes" id="UP000321805">
    <property type="component" value="Chromosome"/>
</dbReference>
<organism evidence="2 3">
    <name type="scientific">Baekduia soli</name>
    <dbReference type="NCBI Taxonomy" id="496014"/>
    <lineage>
        <taxon>Bacteria</taxon>
        <taxon>Bacillati</taxon>
        <taxon>Actinomycetota</taxon>
        <taxon>Thermoleophilia</taxon>
        <taxon>Solirubrobacterales</taxon>
        <taxon>Baekduiaceae</taxon>
        <taxon>Baekduia</taxon>
    </lineage>
</organism>
<keyword evidence="3" id="KW-1185">Reference proteome</keyword>
<dbReference type="EMBL" id="CP042430">
    <property type="protein sequence ID" value="QEC48244.1"/>
    <property type="molecule type" value="Genomic_DNA"/>
</dbReference>
<dbReference type="KEGG" id="bsol:FSW04_12160"/>
<name>A0A5B8U570_9ACTN</name>
<feature type="transmembrane region" description="Helical" evidence="1">
    <location>
        <begin position="18"/>
        <end position="41"/>
    </location>
</feature>
<protein>
    <submittedName>
        <fullName evidence="2">DUF2892 domain-containing protein</fullName>
    </submittedName>
</protein>
<keyword evidence="1" id="KW-0812">Transmembrane</keyword>
<sequence>MTPTRSCVRETGWPLERVLFAMAGTVTLLSAVLAAVVSPWFLLLTAFVGVNQWLYVSLGACPASLILGRLFGLRSTLYARKEVSR</sequence>
<dbReference type="Gene3D" id="6.10.140.1340">
    <property type="match status" value="1"/>
</dbReference>
<gene>
    <name evidence="2" type="ORF">FSW04_12160</name>
</gene>
<proteinExistence type="predicted"/>
<keyword evidence="1" id="KW-1133">Transmembrane helix</keyword>
<reference evidence="2 3" key="1">
    <citation type="journal article" date="2018" name="J. Microbiol.">
        <title>Baekduia soli gen. nov., sp. nov., a novel bacterium isolated from the soil of Baekdu Mountain and proposal of a novel family name, Baekduiaceae fam. nov.</title>
        <authorList>
            <person name="An D.S."/>
            <person name="Siddiqi M.Z."/>
            <person name="Kim K.H."/>
            <person name="Yu H.S."/>
            <person name="Im W.T."/>
        </authorList>
    </citation>
    <scope>NUCLEOTIDE SEQUENCE [LARGE SCALE GENOMIC DNA]</scope>
    <source>
        <strain evidence="2 3">BR7-21</strain>
    </source>
</reference>
<accession>A0A5B8U570</accession>
<feature type="transmembrane region" description="Helical" evidence="1">
    <location>
        <begin position="53"/>
        <end position="72"/>
    </location>
</feature>